<sequence>MKKLILLLPLLNVCCSFLARAQITRVVCVGNSVTAGYTLQSDQEAWPARLGVMLGSKYTVYNCGVSGTTMLKRTNTPYWNTMRFTEAKSYDPNILIISLGTNDAHPDNWQYKADFVNDYSAMIDAFRQNGRNPTIYLCYPVACYGDASQVSNLQNEVIPLIAQVAKAKGANIIDYNTPTQGKRGTLYNDNLHPNAAGALLLAETAFNTLNPVLPAFYQSCSYGGYGVKLTLGDYNYAALQALGVANDDISSIKVPAGYKVFAYVEDNFGGNYLTLTADNACLGGWDNLTTSIRVRANGVTGKNGTYSLQNRNSGKYMDVAGGSTADGANILQWRGTGAANQQFALTDVGDGAYKISNVATGKVVDVAGGSVNNTANVLQWTAAAGGANNQKFILLAADNGYYKLKAAHSGRLVEVSGGGLNDDDNIDQYDDNNQLHGQWLLAAASASLASKAATAAKLGPPEAVLFPNPATETVTLTDIPANTTLTVVDAVGRTVLHLKSPASGGAVQVNVSSLKAGSYYLRTGKGESKALKILKQ</sequence>
<protein>
    <recommendedName>
        <fullName evidence="2">Ricin B lectin domain-containing protein</fullName>
    </recommendedName>
</protein>
<gene>
    <name evidence="3" type="ORF">BEN49_02780</name>
</gene>
<dbReference type="InterPro" id="IPR000772">
    <property type="entry name" value="Ricin_B_lectin"/>
</dbReference>
<dbReference type="CDD" id="cd00161">
    <property type="entry name" value="beta-trefoil_Ricin-like"/>
    <property type="match status" value="1"/>
</dbReference>
<accession>A0A1G1STZ8</accession>
<dbReference type="InterPro" id="IPR035992">
    <property type="entry name" value="Ricin_B-like_lectins"/>
</dbReference>
<name>A0A1G1STZ8_9BACT</name>
<dbReference type="InterPro" id="IPR011024">
    <property type="entry name" value="G_crystallin-like"/>
</dbReference>
<evidence type="ECO:0000313" key="4">
    <source>
        <dbReference type="Proteomes" id="UP000177506"/>
    </source>
</evidence>
<comment type="caution">
    <text evidence="3">The sequence shown here is derived from an EMBL/GenBank/DDBJ whole genome shotgun (WGS) entry which is preliminary data.</text>
</comment>
<dbReference type="InterPro" id="IPR013830">
    <property type="entry name" value="SGNH_hydro"/>
</dbReference>
<dbReference type="Pfam" id="PF14200">
    <property type="entry name" value="RicinB_lectin_2"/>
    <property type="match status" value="2"/>
</dbReference>
<dbReference type="PANTHER" id="PTHR30383:SF5">
    <property type="entry name" value="SGNH HYDROLASE-TYPE ESTERASE DOMAIN-CONTAINING PROTEIN"/>
    <property type="match status" value="1"/>
</dbReference>
<feature type="domain" description="Ricin B lectin" evidence="2">
    <location>
        <begin position="303"/>
        <end position="442"/>
    </location>
</feature>
<organism evidence="3 4">
    <name type="scientific">Hymenobacter coccineus</name>
    <dbReference type="NCBI Taxonomy" id="1908235"/>
    <lineage>
        <taxon>Bacteria</taxon>
        <taxon>Pseudomonadati</taxon>
        <taxon>Bacteroidota</taxon>
        <taxon>Cytophagia</taxon>
        <taxon>Cytophagales</taxon>
        <taxon>Hymenobacteraceae</taxon>
        <taxon>Hymenobacter</taxon>
    </lineage>
</organism>
<dbReference type="SUPFAM" id="SSF52266">
    <property type="entry name" value="SGNH hydrolase"/>
    <property type="match status" value="1"/>
</dbReference>
<evidence type="ECO:0000259" key="2">
    <source>
        <dbReference type="SMART" id="SM00458"/>
    </source>
</evidence>
<keyword evidence="1" id="KW-0732">Signal</keyword>
<dbReference type="NCBIfam" id="TIGR04183">
    <property type="entry name" value="Por_Secre_tail"/>
    <property type="match status" value="1"/>
</dbReference>
<keyword evidence="4" id="KW-1185">Reference proteome</keyword>
<dbReference type="EMBL" id="MDZA01000437">
    <property type="protein sequence ID" value="OGX82095.1"/>
    <property type="molecule type" value="Genomic_DNA"/>
</dbReference>
<dbReference type="PANTHER" id="PTHR30383">
    <property type="entry name" value="THIOESTERASE 1/PROTEASE 1/LYSOPHOSPHOLIPASE L1"/>
    <property type="match status" value="1"/>
</dbReference>
<dbReference type="AlphaFoldDB" id="A0A1G1STZ8"/>
<dbReference type="SUPFAM" id="SSF49695">
    <property type="entry name" value="gamma-Crystallin-like"/>
    <property type="match status" value="1"/>
</dbReference>
<dbReference type="SMART" id="SM00458">
    <property type="entry name" value="RICIN"/>
    <property type="match status" value="1"/>
</dbReference>
<dbReference type="SUPFAM" id="SSF50370">
    <property type="entry name" value="Ricin B-like lectins"/>
    <property type="match status" value="1"/>
</dbReference>
<dbReference type="OrthoDB" id="954626at2"/>
<dbReference type="InterPro" id="IPR026444">
    <property type="entry name" value="Secre_tail"/>
</dbReference>
<evidence type="ECO:0000256" key="1">
    <source>
        <dbReference type="SAM" id="SignalP"/>
    </source>
</evidence>
<evidence type="ECO:0000313" key="3">
    <source>
        <dbReference type="EMBL" id="OGX82095.1"/>
    </source>
</evidence>
<dbReference type="GO" id="GO:0004622">
    <property type="term" value="F:phosphatidylcholine lysophospholipase activity"/>
    <property type="evidence" value="ECO:0007669"/>
    <property type="project" value="TreeGrafter"/>
</dbReference>
<dbReference type="PROSITE" id="PS50231">
    <property type="entry name" value="RICIN_B_LECTIN"/>
    <property type="match status" value="1"/>
</dbReference>
<dbReference type="Gene3D" id="2.60.20.10">
    <property type="entry name" value="Crystallins"/>
    <property type="match status" value="1"/>
</dbReference>
<dbReference type="RefSeq" id="WP_070746854.1">
    <property type="nucleotide sequence ID" value="NZ_MDZA01000437.1"/>
</dbReference>
<feature type="signal peptide" evidence="1">
    <location>
        <begin position="1"/>
        <end position="21"/>
    </location>
</feature>
<dbReference type="InterPro" id="IPR036514">
    <property type="entry name" value="SGNH_hydro_sf"/>
</dbReference>
<dbReference type="Pfam" id="PF18962">
    <property type="entry name" value="Por_Secre_tail"/>
    <property type="match status" value="1"/>
</dbReference>
<dbReference type="Pfam" id="PF13472">
    <property type="entry name" value="Lipase_GDSL_2"/>
    <property type="match status" value="1"/>
</dbReference>
<dbReference type="Gene3D" id="2.80.10.50">
    <property type="match status" value="2"/>
</dbReference>
<dbReference type="Gene3D" id="3.40.50.1110">
    <property type="entry name" value="SGNH hydrolase"/>
    <property type="match status" value="1"/>
</dbReference>
<dbReference type="InterPro" id="IPR051532">
    <property type="entry name" value="Ester_Hydrolysis_Enzymes"/>
</dbReference>
<reference evidence="3 4" key="1">
    <citation type="submission" date="2016-08" db="EMBL/GenBank/DDBJ databases">
        <title>Hymenobacter coccineus sp. nov., Hymenobacter lapidarius sp. nov. and Hymenobacter glacialis sp. nov., isolated from Antarctic soil.</title>
        <authorList>
            <person name="Sedlacek I."/>
            <person name="Kralova S."/>
            <person name="Kyrova K."/>
            <person name="Maslanova I."/>
            <person name="Stankova E."/>
            <person name="Vrbovska V."/>
            <person name="Nemec M."/>
            <person name="Bartak M."/>
            <person name="Svec P."/>
            <person name="Busse H.-J."/>
            <person name="Pantucek R."/>
        </authorList>
    </citation>
    <scope>NUCLEOTIDE SEQUENCE [LARGE SCALE GENOMIC DNA]</scope>
    <source>
        <strain evidence="3 4">CCM 8649</strain>
    </source>
</reference>
<dbReference type="Proteomes" id="UP000177506">
    <property type="component" value="Unassembled WGS sequence"/>
</dbReference>
<proteinExistence type="predicted"/>
<feature type="chain" id="PRO_5009578323" description="Ricin B lectin domain-containing protein" evidence="1">
    <location>
        <begin position="22"/>
        <end position="536"/>
    </location>
</feature>